<dbReference type="Proteomes" id="UP000662111">
    <property type="component" value="Unassembled WGS sequence"/>
</dbReference>
<evidence type="ECO:0000313" key="2">
    <source>
        <dbReference type="EMBL" id="GGK63493.1"/>
    </source>
</evidence>
<gene>
    <name evidence="2" type="ORF">GCM10011509_09880</name>
</gene>
<dbReference type="RefSeq" id="WP_022920509.1">
    <property type="nucleotide sequence ID" value="NZ_BMLB01000002.1"/>
</dbReference>
<reference evidence="3" key="1">
    <citation type="journal article" date="2019" name="Int. J. Syst. Evol. Microbiol.">
        <title>The Global Catalogue of Microorganisms (GCM) 10K type strain sequencing project: providing services to taxonomists for standard genome sequencing and annotation.</title>
        <authorList>
            <consortium name="The Broad Institute Genomics Platform"/>
            <consortium name="The Broad Institute Genome Sequencing Center for Infectious Disease"/>
            <person name="Wu L."/>
            <person name="Ma J."/>
        </authorList>
    </citation>
    <scope>NUCLEOTIDE SEQUENCE [LARGE SCALE GENOMIC DNA]</scope>
    <source>
        <strain evidence="3">CGMCC 1.5362</strain>
    </source>
</reference>
<dbReference type="InterPro" id="IPR006521">
    <property type="entry name" value="Tail_protein_I"/>
</dbReference>
<comment type="caution">
    <text evidence="2">The sequence shown here is derived from an EMBL/GenBank/DDBJ whole genome shotgun (WGS) entry which is preliminary data.</text>
</comment>
<dbReference type="NCBIfam" id="TIGR02242">
    <property type="entry name" value="tail_TIGR02242"/>
    <property type="match status" value="1"/>
</dbReference>
<dbReference type="InterPro" id="IPR011748">
    <property type="entry name" value="Unchr_phage_tail-like"/>
</dbReference>
<feature type="region of interest" description="Disordered" evidence="1">
    <location>
        <begin position="389"/>
        <end position="437"/>
    </location>
</feature>
<evidence type="ECO:0000256" key="1">
    <source>
        <dbReference type="SAM" id="MobiDB-lite"/>
    </source>
</evidence>
<keyword evidence="3" id="KW-1185">Reference proteome</keyword>
<name>A0ABQ2F980_9MICO</name>
<organism evidence="2 3">
    <name type="scientific">Ornithinimicrobium pekingense</name>
    <dbReference type="NCBI Taxonomy" id="384677"/>
    <lineage>
        <taxon>Bacteria</taxon>
        <taxon>Bacillati</taxon>
        <taxon>Actinomycetota</taxon>
        <taxon>Actinomycetes</taxon>
        <taxon>Micrococcales</taxon>
        <taxon>Ornithinimicrobiaceae</taxon>
        <taxon>Ornithinimicrobium</taxon>
    </lineage>
</organism>
<dbReference type="EMBL" id="BMLB01000002">
    <property type="protein sequence ID" value="GGK63493.1"/>
    <property type="molecule type" value="Genomic_DNA"/>
</dbReference>
<feature type="compositionally biased region" description="Pro residues" evidence="1">
    <location>
        <begin position="428"/>
        <end position="437"/>
    </location>
</feature>
<dbReference type="Pfam" id="PF09684">
    <property type="entry name" value="Tail_P2_I"/>
    <property type="match status" value="1"/>
</dbReference>
<accession>A0ABQ2F980</accession>
<evidence type="ECO:0000313" key="3">
    <source>
        <dbReference type="Proteomes" id="UP000662111"/>
    </source>
</evidence>
<sequence length="437" mass="45563">MSAYRWLAREWAGAEHYGTAVEEGALALAEHDGGYGRHGVAVLRAGRPDPAQVDTTTADRWRRVVVRLAEPVTEPAWLRVWTVVVGAGPPPPPDPAADLPALGPAVTPADRWRAAPTGALDVRVLAAATGVGDLWVGLELGGAGGDTPRVADVLVETGDDGLVTLLPPAYRQTTAGDVDDGDGLLGRYLGLLGATQEQATSVLDELPTLLSPAVAPDREDAPWLGRLAAWVALDPARLPRGEDDRRETVSSAVERYARRGTALGLRDQVRRETGLTVDVVEPLARALIWRLGADLGTSALGLTTGLLPADPGPPVLDTTALLDRSMLTAPVDAGLPVHGALAHRICVHVPDGSAADVAAVDAVVQRERPAHVLARTCATTRTTRLPVEVGTDALPGTGPPGLPIDEAHDPRIDGPAIRLGTARLAPTDPSPAPGDPR</sequence>
<protein>
    <submittedName>
        <fullName evidence="2">Uncharacterized protein</fullName>
    </submittedName>
</protein>
<proteinExistence type="predicted"/>